<dbReference type="EMBL" id="BLXY01000002">
    <property type="protein sequence ID" value="GFO64003.1"/>
    <property type="molecule type" value="Genomic_DNA"/>
</dbReference>
<evidence type="ECO:0000313" key="3">
    <source>
        <dbReference type="Proteomes" id="UP000568888"/>
    </source>
</evidence>
<evidence type="ECO:0000313" key="2">
    <source>
        <dbReference type="EMBL" id="GFO64003.1"/>
    </source>
</evidence>
<name>A0A6V8MWQ8_9BACT</name>
<dbReference type="Proteomes" id="UP000568888">
    <property type="component" value="Unassembled WGS sequence"/>
</dbReference>
<keyword evidence="1" id="KW-0472">Membrane</keyword>
<dbReference type="AlphaFoldDB" id="A0A6V8MWQ8"/>
<keyword evidence="1" id="KW-1133">Transmembrane helix</keyword>
<gene>
    <name evidence="2" type="ORF">GMPD_19220</name>
</gene>
<organism evidence="2 3">
    <name type="scientific">Geomonas paludis</name>
    <dbReference type="NCBI Taxonomy" id="2740185"/>
    <lineage>
        <taxon>Bacteria</taxon>
        <taxon>Pseudomonadati</taxon>
        <taxon>Thermodesulfobacteriota</taxon>
        <taxon>Desulfuromonadia</taxon>
        <taxon>Geobacterales</taxon>
        <taxon>Geobacteraceae</taxon>
        <taxon>Geomonas</taxon>
    </lineage>
</organism>
<feature type="transmembrane region" description="Helical" evidence="1">
    <location>
        <begin position="7"/>
        <end position="26"/>
    </location>
</feature>
<dbReference type="PROSITE" id="PS51257">
    <property type="entry name" value="PROKAR_LIPOPROTEIN"/>
    <property type="match status" value="1"/>
</dbReference>
<reference evidence="3" key="1">
    <citation type="submission" date="2020-06" db="EMBL/GenBank/DDBJ databases">
        <title>Draft genomic sequecing of Geomonas sp. Red736.</title>
        <authorList>
            <person name="Itoh H."/>
            <person name="Xu Z.X."/>
            <person name="Ushijima N."/>
            <person name="Masuda Y."/>
            <person name="Shiratori Y."/>
            <person name="Senoo K."/>
        </authorList>
    </citation>
    <scope>NUCLEOTIDE SEQUENCE [LARGE SCALE GENOMIC DNA]</scope>
    <source>
        <strain evidence="3">Red736</strain>
    </source>
</reference>
<comment type="caution">
    <text evidence="2">The sequence shown here is derived from an EMBL/GenBank/DDBJ whole genome shotgun (WGS) entry which is preliminary data.</text>
</comment>
<dbReference type="RefSeq" id="WP_183346816.1">
    <property type="nucleotide sequence ID" value="NZ_BLXY01000002.1"/>
</dbReference>
<sequence length="54" mass="6352">MKKRIRYLMALVVLPALLSGCIIVPVDGYYGHHRGYYYDDYDRHYGRGPYGGRR</sequence>
<evidence type="ECO:0008006" key="4">
    <source>
        <dbReference type="Google" id="ProtNLM"/>
    </source>
</evidence>
<accession>A0A6V8MWQ8</accession>
<proteinExistence type="predicted"/>
<protein>
    <recommendedName>
        <fullName evidence="4">Lipoprotein</fullName>
    </recommendedName>
</protein>
<evidence type="ECO:0000256" key="1">
    <source>
        <dbReference type="SAM" id="Phobius"/>
    </source>
</evidence>
<keyword evidence="1" id="KW-0812">Transmembrane</keyword>